<dbReference type="PROSITE" id="PS50222">
    <property type="entry name" value="EF_HAND_2"/>
    <property type="match status" value="1"/>
</dbReference>
<feature type="domain" description="EF-hand" evidence="3">
    <location>
        <begin position="104"/>
        <end position="139"/>
    </location>
</feature>
<keyword evidence="2" id="KW-1133">Transmembrane helix</keyword>
<dbReference type="CDD" id="cd00051">
    <property type="entry name" value="EFh"/>
    <property type="match status" value="1"/>
</dbReference>
<evidence type="ECO:0000256" key="2">
    <source>
        <dbReference type="SAM" id="Phobius"/>
    </source>
</evidence>
<keyword evidence="5" id="KW-1185">Reference proteome</keyword>
<dbReference type="GO" id="GO:0005509">
    <property type="term" value="F:calcium ion binding"/>
    <property type="evidence" value="ECO:0007669"/>
    <property type="project" value="InterPro"/>
</dbReference>
<dbReference type="SUPFAM" id="SSF47473">
    <property type="entry name" value="EF-hand"/>
    <property type="match status" value="1"/>
</dbReference>
<dbReference type="Gene3D" id="1.10.238.10">
    <property type="entry name" value="EF-hand"/>
    <property type="match status" value="2"/>
</dbReference>
<dbReference type="Proteomes" id="UP000468901">
    <property type="component" value="Unassembled WGS sequence"/>
</dbReference>
<dbReference type="PROSITE" id="PS00018">
    <property type="entry name" value="EF_HAND_1"/>
    <property type="match status" value="1"/>
</dbReference>
<keyword evidence="2" id="KW-0812">Transmembrane</keyword>
<evidence type="ECO:0000313" key="4">
    <source>
        <dbReference type="EMBL" id="KAB7741562.1"/>
    </source>
</evidence>
<name>A0A6N6VLD5_9HYPH</name>
<evidence type="ECO:0000256" key="1">
    <source>
        <dbReference type="SAM" id="MobiDB-lite"/>
    </source>
</evidence>
<keyword evidence="2" id="KW-0472">Membrane</keyword>
<sequence>MTGRRSHRSPSPFGPEVNPLLLVGSGRINPPDRLFWRRIALRGLRAELIVGVAAIALGLLLPFAVQADNSVGRDAAREARFKAADTNGDGAISHDEFIVEAQKRAAERAEIRFKRIDTDGNGKVTKAEYDAAAARRYERMKAHRQPGTVAKPGATAPKAE</sequence>
<comment type="caution">
    <text evidence="4">The sequence shown here is derived from an EMBL/GenBank/DDBJ whole genome shotgun (WGS) entry which is preliminary data.</text>
</comment>
<dbReference type="InterPro" id="IPR011992">
    <property type="entry name" value="EF-hand-dom_pair"/>
</dbReference>
<evidence type="ECO:0000313" key="5">
    <source>
        <dbReference type="Proteomes" id="UP000468901"/>
    </source>
</evidence>
<evidence type="ECO:0000259" key="3">
    <source>
        <dbReference type="PROSITE" id="PS50222"/>
    </source>
</evidence>
<feature type="transmembrane region" description="Helical" evidence="2">
    <location>
        <begin position="46"/>
        <end position="65"/>
    </location>
</feature>
<dbReference type="InterPro" id="IPR018247">
    <property type="entry name" value="EF_Hand_1_Ca_BS"/>
</dbReference>
<dbReference type="InterPro" id="IPR002048">
    <property type="entry name" value="EF_hand_dom"/>
</dbReference>
<dbReference type="AlphaFoldDB" id="A0A6N6VLD5"/>
<dbReference type="EMBL" id="WESC01000003">
    <property type="protein sequence ID" value="KAB7741562.1"/>
    <property type="molecule type" value="Genomic_DNA"/>
</dbReference>
<proteinExistence type="predicted"/>
<accession>A0A6N6VLD5</accession>
<organism evidence="4 5">
    <name type="scientific">Parvibaculum sedimenti</name>
    <dbReference type="NCBI Taxonomy" id="2608632"/>
    <lineage>
        <taxon>Bacteria</taxon>
        <taxon>Pseudomonadati</taxon>
        <taxon>Pseudomonadota</taxon>
        <taxon>Alphaproteobacteria</taxon>
        <taxon>Hyphomicrobiales</taxon>
        <taxon>Parvibaculaceae</taxon>
        <taxon>Parvibaculum</taxon>
    </lineage>
</organism>
<reference evidence="4 5" key="1">
    <citation type="submission" date="2019-09" db="EMBL/GenBank/DDBJ databases">
        <title>Parvibaculum sedimenti sp. nov., isolated from sediment.</title>
        <authorList>
            <person name="Wang Y."/>
        </authorList>
    </citation>
    <scope>NUCLEOTIDE SEQUENCE [LARGE SCALE GENOMIC DNA]</scope>
    <source>
        <strain evidence="4 5">HXT-9</strain>
    </source>
</reference>
<dbReference type="Pfam" id="PF13499">
    <property type="entry name" value="EF-hand_7"/>
    <property type="match status" value="1"/>
</dbReference>
<feature type="region of interest" description="Disordered" evidence="1">
    <location>
        <begin position="140"/>
        <end position="160"/>
    </location>
</feature>
<gene>
    <name evidence="4" type="ORF">F2P47_03930</name>
</gene>
<protein>
    <recommendedName>
        <fullName evidence="3">EF-hand domain-containing protein</fullName>
    </recommendedName>
</protein>